<evidence type="ECO:0000313" key="2">
    <source>
        <dbReference type="Proteomes" id="UP001519287"/>
    </source>
</evidence>
<organism evidence="1 2">
    <name type="scientific">Paenibacillus eucommiae</name>
    <dbReference type="NCBI Taxonomy" id="1355755"/>
    <lineage>
        <taxon>Bacteria</taxon>
        <taxon>Bacillati</taxon>
        <taxon>Bacillota</taxon>
        <taxon>Bacilli</taxon>
        <taxon>Bacillales</taxon>
        <taxon>Paenibacillaceae</taxon>
        <taxon>Paenibacillus</taxon>
    </lineage>
</organism>
<evidence type="ECO:0000313" key="1">
    <source>
        <dbReference type="EMBL" id="MBP1990480.1"/>
    </source>
</evidence>
<gene>
    <name evidence="1" type="ORF">J2Z66_002086</name>
</gene>
<keyword evidence="2" id="KW-1185">Reference proteome</keyword>
<reference evidence="1 2" key="1">
    <citation type="submission" date="2021-03" db="EMBL/GenBank/DDBJ databases">
        <title>Genomic Encyclopedia of Type Strains, Phase IV (KMG-IV): sequencing the most valuable type-strain genomes for metagenomic binning, comparative biology and taxonomic classification.</title>
        <authorList>
            <person name="Goeker M."/>
        </authorList>
    </citation>
    <scope>NUCLEOTIDE SEQUENCE [LARGE SCALE GENOMIC DNA]</scope>
    <source>
        <strain evidence="1 2">DSM 26048</strain>
    </source>
</reference>
<dbReference type="Proteomes" id="UP001519287">
    <property type="component" value="Unassembled WGS sequence"/>
</dbReference>
<name>A0ABS4ISC9_9BACL</name>
<proteinExistence type="predicted"/>
<dbReference type="EMBL" id="JAGGLB010000005">
    <property type="protein sequence ID" value="MBP1990480.1"/>
    <property type="molecule type" value="Genomic_DNA"/>
</dbReference>
<comment type="caution">
    <text evidence="1">The sequence shown here is derived from an EMBL/GenBank/DDBJ whole genome shotgun (WGS) entry which is preliminary data.</text>
</comment>
<sequence>MPGLNAVPDLLISIIRKEQQVSAHLIRHAGTQANVSLLQLVVSCLGNFEILKFEVRVDAFVVCGF</sequence>
<protein>
    <submittedName>
        <fullName evidence="1">Uncharacterized protein</fullName>
    </submittedName>
</protein>
<accession>A0ABS4ISC9</accession>